<protein>
    <submittedName>
        <fullName evidence="2">Uncharacterized protein</fullName>
    </submittedName>
</protein>
<organism evidence="2 3">
    <name type="scientific">Peronospora belbahrii</name>
    <dbReference type="NCBI Taxonomy" id="622444"/>
    <lineage>
        <taxon>Eukaryota</taxon>
        <taxon>Sar</taxon>
        <taxon>Stramenopiles</taxon>
        <taxon>Oomycota</taxon>
        <taxon>Peronosporomycetes</taxon>
        <taxon>Peronosporales</taxon>
        <taxon>Peronosporaceae</taxon>
        <taxon>Peronospora</taxon>
    </lineage>
</organism>
<gene>
    <name evidence="2" type="ORF">PBS001_LOCUS6056</name>
</gene>
<evidence type="ECO:0000313" key="3">
    <source>
        <dbReference type="Proteomes" id="UP001158986"/>
    </source>
</evidence>
<dbReference type="EMBL" id="CAKLCB010000301">
    <property type="protein sequence ID" value="CAH0519530.1"/>
    <property type="molecule type" value="Genomic_DNA"/>
</dbReference>
<comment type="caution">
    <text evidence="2">The sequence shown here is derived from an EMBL/GenBank/DDBJ whole genome shotgun (WGS) entry which is preliminary data.</text>
</comment>
<feature type="signal peptide" evidence="1">
    <location>
        <begin position="1"/>
        <end position="26"/>
    </location>
</feature>
<evidence type="ECO:0000313" key="2">
    <source>
        <dbReference type="EMBL" id="CAH0519530.1"/>
    </source>
</evidence>
<reference evidence="2 3" key="1">
    <citation type="submission" date="2021-11" db="EMBL/GenBank/DDBJ databases">
        <authorList>
            <person name="Islam A."/>
            <person name="Islam S."/>
            <person name="Flora M.S."/>
            <person name="Rahman M."/>
            <person name="Ziaur R.M."/>
            <person name="Epstein J.H."/>
            <person name="Hassan M."/>
            <person name="Klassen M."/>
            <person name="Woodard K."/>
            <person name="Webb A."/>
            <person name="Webby R.J."/>
            <person name="El Zowalaty M.E."/>
        </authorList>
    </citation>
    <scope>NUCLEOTIDE SEQUENCE [LARGE SCALE GENOMIC DNA]</scope>
    <source>
        <strain evidence="2">Pbs1</strain>
    </source>
</reference>
<sequence>MKICGRRLFFHVLLLSTFCSRSTVFCQRIAADNDDAVNAQLRVDVAAAERIKMNNGVSVGDATCASFKKRCYLQKLVDVCQSIHLLTYYALKRTVQAKSGLSSADAAGANGDDCDGIAALDGDLSVSMKMEGEGMLLDEMNMLQECKLACLDGCSADVACCEE</sequence>
<evidence type="ECO:0000256" key="1">
    <source>
        <dbReference type="SAM" id="SignalP"/>
    </source>
</evidence>
<dbReference type="Proteomes" id="UP001158986">
    <property type="component" value="Unassembled WGS sequence"/>
</dbReference>
<name>A0ABN8D2A3_9STRA</name>
<keyword evidence="1" id="KW-0732">Signal</keyword>
<proteinExistence type="predicted"/>
<keyword evidence="3" id="KW-1185">Reference proteome</keyword>
<feature type="chain" id="PRO_5047123706" evidence="1">
    <location>
        <begin position="27"/>
        <end position="163"/>
    </location>
</feature>
<accession>A0ABN8D2A3</accession>